<organism evidence="1">
    <name type="scientific">Fusarium oxysporum f. sp. pisi HDV247</name>
    <dbReference type="NCBI Taxonomy" id="1080344"/>
    <lineage>
        <taxon>Eukaryota</taxon>
        <taxon>Fungi</taxon>
        <taxon>Dikarya</taxon>
        <taxon>Ascomycota</taxon>
        <taxon>Pezizomycotina</taxon>
        <taxon>Sordariomycetes</taxon>
        <taxon>Hypocreomycetidae</taxon>
        <taxon>Hypocreales</taxon>
        <taxon>Nectriaceae</taxon>
        <taxon>Fusarium</taxon>
        <taxon>Fusarium oxysporum species complex</taxon>
    </lineage>
</organism>
<reference evidence="1" key="1">
    <citation type="submission" date="2011-10" db="EMBL/GenBank/DDBJ databases">
        <title>The Genome Sequence of Fusarium oxysporum HDV247.</title>
        <authorList>
            <consortium name="The Broad Institute Genome Sequencing Platform"/>
            <person name="Ma L.-J."/>
            <person name="Gale L.R."/>
            <person name="Schwartz D.C."/>
            <person name="Zhou S."/>
            <person name="Corby-Kistler H."/>
            <person name="Young S.K."/>
            <person name="Zeng Q."/>
            <person name="Gargeya S."/>
            <person name="Fitzgerald M."/>
            <person name="Haas B."/>
            <person name="Abouelleil A."/>
            <person name="Alvarado L."/>
            <person name="Arachchi H.M."/>
            <person name="Berlin A."/>
            <person name="Brown A."/>
            <person name="Chapman S.B."/>
            <person name="Chen Z."/>
            <person name="Dunbar C."/>
            <person name="Freedman E."/>
            <person name="Gearin G."/>
            <person name="Goldberg J."/>
            <person name="Griggs A."/>
            <person name="Gujja S."/>
            <person name="Heiman D."/>
            <person name="Howarth C."/>
            <person name="Larson L."/>
            <person name="Lui A."/>
            <person name="MacDonald P.J.P."/>
            <person name="Montmayeur A."/>
            <person name="Murphy C."/>
            <person name="Neiman D."/>
            <person name="Pearson M."/>
            <person name="Priest M."/>
            <person name="Roberts A."/>
            <person name="Saif S."/>
            <person name="Shea T."/>
            <person name="Shenoy N."/>
            <person name="Sisk P."/>
            <person name="Stolte C."/>
            <person name="Sykes S."/>
            <person name="Wortman J."/>
            <person name="Nusbaum C."/>
            <person name="Birren B."/>
        </authorList>
    </citation>
    <scope>NUCLEOTIDE SEQUENCE [LARGE SCALE GENOMIC DNA]</scope>
    <source>
        <strain evidence="1">HDV247</strain>
    </source>
</reference>
<dbReference type="AlphaFoldDB" id="W9NIP3"/>
<dbReference type="Proteomes" id="UP000030751">
    <property type="component" value="Unassembled WGS sequence"/>
</dbReference>
<accession>W9NIP3</accession>
<gene>
    <name evidence="1" type="ORF">FOVG_18031</name>
</gene>
<sequence>MHLAIGVTTIQSDLTEGVKGTVAKVKPHVAKAITQGIADLTDMAPSHHFAKQALDILRYLAQKWNIEVDKSADKLAAEEHDRLILPHMGCLNFFAPNVREGDMMCQWGEGEPMIIPEESSAAKKTGSSMENPLFWPFPCKVDLFFQMVASWNMRAFRCSEKESRSR</sequence>
<dbReference type="EMBL" id="JH651043">
    <property type="protein sequence ID" value="EXA30611.1"/>
    <property type="molecule type" value="Genomic_DNA"/>
</dbReference>
<name>W9NIP3_FUSOX</name>
<reference evidence="1" key="2">
    <citation type="submission" date="2012-05" db="EMBL/GenBank/DDBJ databases">
        <title>Annotation of the Genome Sequence of Fusarium oxysporum HDV247.</title>
        <authorList>
            <consortium name="The Broad Institute Genomics Platform"/>
            <person name="Ma L.-J."/>
            <person name="Corby-Kistler H."/>
            <person name="Broz K."/>
            <person name="Gale L.R."/>
            <person name="Jonkers W."/>
            <person name="O'Donnell K."/>
            <person name="Ploetz R."/>
            <person name="Steinberg C."/>
            <person name="Schwartz D.C."/>
            <person name="VanEtten H."/>
            <person name="Zhou S."/>
            <person name="Young S.K."/>
            <person name="Zeng Q."/>
            <person name="Gargeya S."/>
            <person name="Fitzgerald M."/>
            <person name="Abouelleil A."/>
            <person name="Alvarado L."/>
            <person name="Chapman S.B."/>
            <person name="Gainer-Dewar J."/>
            <person name="Goldberg J."/>
            <person name="Griggs A."/>
            <person name="Gujja S."/>
            <person name="Hansen M."/>
            <person name="Howarth C."/>
            <person name="Imamovic A."/>
            <person name="Ireland A."/>
            <person name="Larimer J."/>
            <person name="McCowan C."/>
            <person name="Murphy C."/>
            <person name="Pearson M."/>
            <person name="Poon T.W."/>
            <person name="Priest M."/>
            <person name="Roberts A."/>
            <person name="Saif S."/>
            <person name="Shea T."/>
            <person name="Sykes S."/>
            <person name="Wortman J."/>
            <person name="Nusbaum C."/>
            <person name="Birren B."/>
        </authorList>
    </citation>
    <scope>NUCLEOTIDE SEQUENCE</scope>
    <source>
        <strain evidence="1">HDV247</strain>
    </source>
</reference>
<evidence type="ECO:0000313" key="1">
    <source>
        <dbReference type="EMBL" id="EXA30611.1"/>
    </source>
</evidence>
<protein>
    <submittedName>
        <fullName evidence="1">Uncharacterized protein</fullName>
    </submittedName>
</protein>
<proteinExistence type="predicted"/>
<dbReference type="HOGENOM" id="CLU_1602784_0_0_1"/>